<evidence type="ECO:0000313" key="3">
    <source>
        <dbReference type="Proteomes" id="UP000319811"/>
    </source>
</evidence>
<dbReference type="GeneID" id="77943184"/>
<evidence type="ECO:0000259" key="1">
    <source>
        <dbReference type="Pfam" id="PF09414"/>
    </source>
</evidence>
<keyword evidence="3" id="KW-1185">Reference proteome</keyword>
<dbReference type="Proteomes" id="UP000319811">
    <property type="component" value="Segment"/>
</dbReference>
<feature type="domain" description="RNA ligase" evidence="1">
    <location>
        <begin position="192"/>
        <end position="428"/>
    </location>
</feature>
<proteinExistence type="predicted"/>
<dbReference type="Pfam" id="PF09414">
    <property type="entry name" value="RNA_ligase"/>
    <property type="match status" value="1"/>
</dbReference>
<name>A0A4Y6E9W0_9CAUD</name>
<organism evidence="2 3">
    <name type="scientific">Gordonia phage Mollymur</name>
    <dbReference type="NCBI Taxonomy" id="2590895"/>
    <lineage>
        <taxon>Viruses</taxon>
        <taxon>Duplodnaviria</taxon>
        <taxon>Heunggongvirae</taxon>
        <taxon>Uroviricota</taxon>
        <taxon>Caudoviricetes</taxon>
        <taxon>Mollymurvirus</taxon>
        <taxon>Mollymurvirus mollymur</taxon>
    </lineage>
</organism>
<dbReference type="SUPFAM" id="SSF56091">
    <property type="entry name" value="DNA ligase/mRNA capping enzyme, catalytic domain"/>
    <property type="match status" value="1"/>
</dbReference>
<dbReference type="EMBL" id="MK977705">
    <property type="protein sequence ID" value="QDF15461.1"/>
    <property type="molecule type" value="Genomic_DNA"/>
</dbReference>
<evidence type="ECO:0000313" key="2">
    <source>
        <dbReference type="EMBL" id="QDF15461.1"/>
    </source>
</evidence>
<protein>
    <submittedName>
        <fullName evidence="2">RNA ligase</fullName>
    </submittedName>
</protein>
<dbReference type="InterPro" id="IPR021122">
    <property type="entry name" value="RNA_ligase_dom_REL/Rnl2"/>
</dbReference>
<gene>
    <name evidence="2" type="primary">101</name>
    <name evidence="2" type="ORF">SEA_MOLLYMUR_101</name>
</gene>
<dbReference type="KEGG" id="vg:77943184"/>
<reference evidence="2 3" key="1">
    <citation type="submission" date="2019-05" db="EMBL/GenBank/DDBJ databases">
        <authorList>
            <person name="Murphy M.E."/>
            <person name="Alvaro L.E."/>
            <person name="Baker K.N."/>
            <person name="Baxter I.S."/>
            <person name="Brown M.R."/>
            <person name="Driscoll K.D."/>
            <person name="Elrubaie J.M."/>
            <person name="Feith S.L."/>
            <person name="Indihar D.F."/>
            <person name="Knoch V.T."/>
            <person name="Koirtyohann K.M."/>
            <person name="Kratz M.A."/>
            <person name="Lear A.H."/>
            <person name="Lindblom K.E."/>
            <person name="Marcus E.R."/>
            <person name="Sensor R."/>
            <person name="Sherman S.J."/>
            <person name="Swift V.R."/>
            <person name="White K.E."/>
            <person name="Wills S.J."/>
            <person name="Gatt S.M."/>
            <person name="Lohbauer S.A."/>
            <person name="Power T.R."/>
            <person name="Rosales K.A."/>
            <person name="Sisson B.M."/>
            <person name="Isern S."/>
            <person name="Michael S.F."/>
            <person name="Monti D.L."/>
            <person name="Garlena R.A."/>
            <person name="Russell D.A."/>
            <person name="Pope W.H."/>
            <person name="Jacobs-Sera D."/>
            <person name="Hatfull G.F."/>
        </authorList>
    </citation>
    <scope>NUCLEOTIDE SEQUENCE [LARGE SCALE GENOMIC DNA]</scope>
</reference>
<sequence length="458" mass="51312">MTLTFERPLNPNYAATVIELGQPHELDGLDNLVGFPVFGNQALTVREHKAGDLMVAFTVETQLSEEFARENNLFRDAALNADPEETGYLEEKRRVRAIRLRGHKSSAILLPVSCLAYAGVDPSELEAGMTFDQVNGREICRKYVVPVKASANRAAKQAKKVFRKVDDRVFPMHVDTANFWRALAELKHYAGELIITQKLHGTSLRAGNVPVLNPPIEPRFNSLRRSLGLKPKPALPATTVWAEDTEFVVGSKRVIKDDKATQGYYGSVDVFTEVANEQLAGKIPENYMVYGEIVGWVPGTDKPIQKGYTYGLPRGQADLYVYRVATINRTGQIADLPWDAVKTFCRERGLKWTPELCRIPARFLREAEDRGVVVFNIEDLLDQRYEDLYLADSGPDWTDRPVGLSDRKTVDEGVCIRQDNGVVPTILKAKSPMFFEHETKQNDKGEVDIETLESEAAA</sequence>
<accession>A0A4Y6E9W0</accession>
<keyword evidence="2" id="KW-0436">Ligase</keyword>
<dbReference type="RefSeq" id="YP_010667072.1">
    <property type="nucleotide sequence ID" value="NC_070948.1"/>
</dbReference>
<dbReference type="GO" id="GO:0016874">
    <property type="term" value="F:ligase activity"/>
    <property type="evidence" value="ECO:0007669"/>
    <property type="project" value="UniProtKB-KW"/>
</dbReference>